<evidence type="ECO:0000256" key="7">
    <source>
        <dbReference type="ARBA" id="ARBA00023004"/>
    </source>
</evidence>
<dbReference type="SUPFAM" id="SSF56935">
    <property type="entry name" value="Porins"/>
    <property type="match status" value="1"/>
</dbReference>
<reference evidence="17" key="1">
    <citation type="submission" date="2020-03" db="EMBL/GenBank/DDBJ databases">
        <authorList>
            <person name="Guo F."/>
        </authorList>
    </citation>
    <scope>NUCLEOTIDE SEQUENCE</scope>
    <source>
        <strain evidence="17">JCM 30134</strain>
    </source>
</reference>
<organism evidence="17 18">
    <name type="scientific">Pseudomaricurvus hydrocarbonicus</name>
    <dbReference type="NCBI Taxonomy" id="1470433"/>
    <lineage>
        <taxon>Bacteria</taxon>
        <taxon>Pseudomonadati</taxon>
        <taxon>Pseudomonadota</taxon>
        <taxon>Gammaproteobacteria</taxon>
        <taxon>Cellvibrionales</taxon>
        <taxon>Cellvibrionaceae</taxon>
        <taxon>Pseudomaricurvus</taxon>
    </lineage>
</organism>
<evidence type="ECO:0000259" key="15">
    <source>
        <dbReference type="Pfam" id="PF00593"/>
    </source>
</evidence>
<evidence type="ECO:0000256" key="11">
    <source>
        <dbReference type="ARBA" id="ARBA00023237"/>
    </source>
</evidence>
<evidence type="ECO:0000256" key="3">
    <source>
        <dbReference type="ARBA" id="ARBA00022452"/>
    </source>
</evidence>
<dbReference type="GO" id="GO:0006826">
    <property type="term" value="P:iron ion transport"/>
    <property type="evidence" value="ECO:0007669"/>
    <property type="project" value="UniProtKB-KW"/>
</dbReference>
<dbReference type="AlphaFoldDB" id="A0A9E5MHH8"/>
<feature type="domain" description="TonB-dependent receptor-like beta-barrel" evidence="15">
    <location>
        <begin position="298"/>
        <end position="814"/>
    </location>
</feature>
<keyword evidence="8" id="KW-0406">Ion transport</keyword>
<dbReference type="InterPro" id="IPR010917">
    <property type="entry name" value="TonB_rcpt_CS"/>
</dbReference>
<accession>A0A9E5MHH8</accession>
<evidence type="ECO:0000256" key="4">
    <source>
        <dbReference type="ARBA" id="ARBA00022496"/>
    </source>
</evidence>
<keyword evidence="11 12" id="KW-0998">Cell outer membrane</keyword>
<keyword evidence="9 14" id="KW-0798">TonB box</keyword>
<evidence type="ECO:0000259" key="16">
    <source>
        <dbReference type="Pfam" id="PF07715"/>
    </source>
</evidence>
<dbReference type="Proteomes" id="UP000787472">
    <property type="component" value="Unassembled WGS sequence"/>
</dbReference>
<comment type="similarity">
    <text evidence="12 14">Belongs to the TonB-dependent receptor family.</text>
</comment>
<evidence type="ECO:0000256" key="2">
    <source>
        <dbReference type="ARBA" id="ARBA00022448"/>
    </source>
</evidence>
<keyword evidence="2 12" id="KW-0813">Transport</keyword>
<dbReference type="InterPro" id="IPR012910">
    <property type="entry name" value="Plug_dom"/>
</dbReference>
<dbReference type="Pfam" id="PF07715">
    <property type="entry name" value="Plug"/>
    <property type="match status" value="1"/>
</dbReference>
<evidence type="ECO:0000256" key="13">
    <source>
        <dbReference type="PROSITE-ProRule" id="PRU10144"/>
    </source>
</evidence>
<keyword evidence="18" id="KW-1185">Reference proteome</keyword>
<dbReference type="RefSeq" id="WP_167185881.1">
    <property type="nucleotide sequence ID" value="NZ_JAAONZ010000006.1"/>
</dbReference>
<dbReference type="PANTHER" id="PTHR32552:SF81">
    <property type="entry name" value="TONB-DEPENDENT OUTER MEMBRANE RECEPTOR"/>
    <property type="match status" value="1"/>
</dbReference>
<keyword evidence="6" id="KW-0732">Signal</keyword>
<dbReference type="Gene3D" id="2.40.170.20">
    <property type="entry name" value="TonB-dependent receptor, beta-barrel domain"/>
    <property type="match status" value="1"/>
</dbReference>
<keyword evidence="17" id="KW-0675">Receptor</keyword>
<keyword evidence="7" id="KW-0408">Iron</keyword>
<dbReference type="Pfam" id="PF00593">
    <property type="entry name" value="TonB_dep_Rec_b-barrel"/>
    <property type="match status" value="1"/>
</dbReference>
<evidence type="ECO:0000256" key="5">
    <source>
        <dbReference type="ARBA" id="ARBA00022692"/>
    </source>
</evidence>
<name>A0A9E5MHH8_9GAMM</name>
<dbReference type="InterPro" id="IPR036942">
    <property type="entry name" value="Beta-barrel_TonB_sf"/>
</dbReference>
<dbReference type="InterPro" id="IPR039426">
    <property type="entry name" value="TonB-dep_rcpt-like"/>
</dbReference>
<evidence type="ECO:0000256" key="8">
    <source>
        <dbReference type="ARBA" id="ARBA00023065"/>
    </source>
</evidence>
<evidence type="ECO:0000256" key="12">
    <source>
        <dbReference type="PROSITE-ProRule" id="PRU01360"/>
    </source>
</evidence>
<dbReference type="GO" id="GO:0009279">
    <property type="term" value="C:cell outer membrane"/>
    <property type="evidence" value="ECO:0007669"/>
    <property type="project" value="UniProtKB-SubCell"/>
</dbReference>
<keyword evidence="4" id="KW-0410">Iron transport</keyword>
<dbReference type="InterPro" id="IPR000531">
    <property type="entry name" value="Beta-barrel_TonB"/>
</dbReference>
<comment type="caution">
    <text evidence="17">The sequence shown here is derived from an EMBL/GenBank/DDBJ whole genome shotgun (WGS) entry which is preliminary data.</text>
</comment>
<keyword evidence="10 12" id="KW-0472">Membrane</keyword>
<dbReference type="PANTHER" id="PTHR32552">
    <property type="entry name" value="FERRICHROME IRON RECEPTOR-RELATED"/>
    <property type="match status" value="1"/>
</dbReference>
<evidence type="ECO:0000256" key="14">
    <source>
        <dbReference type="RuleBase" id="RU003357"/>
    </source>
</evidence>
<feature type="domain" description="TonB-dependent receptor plug" evidence="16">
    <location>
        <begin position="63"/>
        <end position="172"/>
    </location>
</feature>
<sequence>MKKNSGPLPSPQRTSNTHLQLASLALAIASANCIPNAVAQERGQGFGLLEEIVVTARRREESAQDIPVAVTAMSEDFLRSQNITELSDLGTHVPSFRVSNAGTTTNTPVLSIRGQRPTDVSMTLDQAVPIYFAEVVMTPAEGSNLSMYDLENVQVLKGPQGTLFGRNSTGGALLLSPKKPGTELGGYVETKLGDYNLRSLEGAVDLPVNEVVQLRLAGRTLERDGYQENVADNALHGEKFWDEDSKGLRLSMNLELSEDLSNLLMVSYDKNDMLGRVPVPTAFNYSTSVGGMLNSIHNGGLGENFGFLGISADKSVDEALARQQSRSVHEIETDFMSRDKVENQMVANTTMYNLTDNLSLKNVFGYRKVEMSSATDIDGTALPMFGTLSTGAVTLDPVGPKTTAEQFSNEIQLLGHSFDDRLEWIVGGYWYDMQGTTEDGVTQILGANPDWQEGGYGLAGFDPRLAVLDLVAEHSLTQISPAGDVHNEAYGFFGEGTFTFNELWALTVGLRQSWDKRAVTVQNYSGFGDLDGGMLVCSVTDVDGNPAENCERDESETYSSPTWRASLSYTPRAELMMYGSVSTGYRAGGFNLRGTDNATLQPFDEETVLTYEIGQKSDWEIQGVGSVRVNVAAYLQKYNDIQKTQGVVTDSGFGTATINAAKAEIKGFEADITFAPTQNLLMTLGYSFVDAGYDEWDTLVQDSSGTPVLLDASNGDFTYVPENSVTASIRYTLPLSSKWGEVTAMASVYWQDEMKTYANGDLFDEMAVLEGWSSEDLASAQSTLDADAYEVWNVRVDWHNVMGSNFDFAAFVNNASDEEYQVGGLNVISSLGLFAPTYGAPRTVGASLRYQF</sequence>
<evidence type="ECO:0000256" key="9">
    <source>
        <dbReference type="ARBA" id="ARBA00023077"/>
    </source>
</evidence>
<dbReference type="PROSITE" id="PS52016">
    <property type="entry name" value="TONB_DEPENDENT_REC_3"/>
    <property type="match status" value="1"/>
</dbReference>
<evidence type="ECO:0000256" key="6">
    <source>
        <dbReference type="ARBA" id="ARBA00022729"/>
    </source>
</evidence>
<dbReference type="PROSITE" id="PS01156">
    <property type="entry name" value="TONB_DEPENDENT_REC_2"/>
    <property type="match status" value="1"/>
</dbReference>
<comment type="subcellular location">
    <subcellularLocation>
        <location evidence="1 12">Cell outer membrane</location>
        <topology evidence="1 12">Multi-pass membrane protein</topology>
    </subcellularLocation>
</comment>
<gene>
    <name evidence="17" type="ORF">G8770_10445</name>
</gene>
<protein>
    <submittedName>
        <fullName evidence="17">TonB-dependent receptor</fullName>
    </submittedName>
</protein>
<keyword evidence="3 12" id="KW-1134">Transmembrane beta strand</keyword>
<evidence type="ECO:0000313" key="18">
    <source>
        <dbReference type="Proteomes" id="UP000787472"/>
    </source>
</evidence>
<keyword evidence="5 12" id="KW-0812">Transmembrane</keyword>
<evidence type="ECO:0000256" key="10">
    <source>
        <dbReference type="ARBA" id="ARBA00023136"/>
    </source>
</evidence>
<evidence type="ECO:0000313" key="17">
    <source>
        <dbReference type="EMBL" id="NHO65961.1"/>
    </source>
</evidence>
<dbReference type="EMBL" id="JAAONZ010000006">
    <property type="protein sequence ID" value="NHO65961.1"/>
    <property type="molecule type" value="Genomic_DNA"/>
</dbReference>
<feature type="short sequence motif" description="TonB C-terminal box" evidence="13">
    <location>
        <begin position="835"/>
        <end position="852"/>
    </location>
</feature>
<evidence type="ECO:0000256" key="1">
    <source>
        <dbReference type="ARBA" id="ARBA00004571"/>
    </source>
</evidence>
<proteinExistence type="inferred from homology"/>